<protein>
    <recommendedName>
        <fullName evidence="5">Endonuclease/exonuclease/phosphatase domain-containing protein</fullName>
    </recommendedName>
</protein>
<proteinExistence type="inferred from homology"/>
<dbReference type="Pfam" id="PF03372">
    <property type="entry name" value="Exo_endo_phos"/>
    <property type="match status" value="1"/>
</dbReference>
<evidence type="ECO:0000256" key="1">
    <source>
        <dbReference type="ARBA" id="ARBA00007359"/>
    </source>
</evidence>
<evidence type="ECO:0000313" key="6">
    <source>
        <dbReference type="Ensembl" id="ENSVKKP00000027315.1"/>
    </source>
</evidence>
<dbReference type="PRINTS" id="PR00130">
    <property type="entry name" value="DNASEI"/>
</dbReference>
<evidence type="ECO:0000256" key="3">
    <source>
        <dbReference type="ARBA" id="ARBA00022759"/>
    </source>
</evidence>
<dbReference type="Proteomes" id="UP000694545">
    <property type="component" value="Unplaced"/>
</dbReference>
<reference evidence="6" key="1">
    <citation type="submission" date="2025-08" db="UniProtKB">
        <authorList>
            <consortium name="Ensembl"/>
        </authorList>
    </citation>
    <scope>IDENTIFICATION</scope>
</reference>
<keyword evidence="3" id="KW-0255">Endonuclease</keyword>
<dbReference type="GO" id="GO:0006308">
    <property type="term" value="P:DNA catabolic process"/>
    <property type="evidence" value="ECO:0007669"/>
    <property type="project" value="InterPro"/>
</dbReference>
<evidence type="ECO:0000313" key="7">
    <source>
        <dbReference type="Proteomes" id="UP000694545"/>
    </source>
</evidence>
<dbReference type="GO" id="GO:0005634">
    <property type="term" value="C:nucleus"/>
    <property type="evidence" value="ECO:0007669"/>
    <property type="project" value="TreeGrafter"/>
</dbReference>
<keyword evidence="7" id="KW-1185">Reference proteome</keyword>
<evidence type="ECO:0000256" key="2">
    <source>
        <dbReference type="ARBA" id="ARBA00022722"/>
    </source>
</evidence>
<dbReference type="PANTHER" id="PTHR11371">
    <property type="entry name" value="DEOXYRIBONUCLEASE"/>
    <property type="match status" value="1"/>
</dbReference>
<dbReference type="Gene3D" id="3.60.10.10">
    <property type="entry name" value="Endonuclease/exonuclease/phosphatase"/>
    <property type="match status" value="1"/>
</dbReference>
<accession>A0A8D2Q8V0</accession>
<reference evidence="6" key="2">
    <citation type="submission" date="2025-09" db="UniProtKB">
        <authorList>
            <consortium name="Ensembl"/>
        </authorList>
    </citation>
    <scope>IDENTIFICATION</scope>
</reference>
<sequence>MDLVLSLTERAGSSCRTVTQEGSLSLLLQWHVIHSLSLGIRMASLLQRGHCDMFFSDPPLFLPLRQILSRCDISAVQEVRDSKGLAIRMLLQELNRYQLIHLESKRLGQGSYKEQNVFVYRVRGAHSTILPYYLNHYHSPAAIEDFVLLLHHASPREAAHELDLLFGVCLELMQRWKTENVMVLGDLNAAGAYIPASAWARIRLRTHHAFHWLIGDKEDTTVSHRTCYAYDSYALTSWGPGNEACPVPSHTVVLFPARIIVHGEELFRAVVPRSAKPFNFTRALGLSEDEVSSQFIPLRYPPQKLLS</sequence>
<dbReference type="InterPro" id="IPR005135">
    <property type="entry name" value="Endo/exonuclease/phosphatase"/>
</dbReference>
<dbReference type="SUPFAM" id="SSF56219">
    <property type="entry name" value="DNase I-like"/>
    <property type="match status" value="1"/>
</dbReference>
<comment type="similarity">
    <text evidence="1">Belongs to the DNase I family.</text>
</comment>
<dbReference type="SMART" id="SM00476">
    <property type="entry name" value="DNaseIc"/>
    <property type="match status" value="1"/>
</dbReference>
<feature type="domain" description="Endonuclease/exonuclease/phosphatase" evidence="5">
    <location>
        <begin position="64"/>
        <end position="223"/>
    </location>
</feature>
<keyword evidence="4" id="KW-0378">Hydrolase</keyword>
<dbReference type="InterPro" id="IPR036691">
    <property type="entry name" value="Endo/exonu/phosph_ase_sf"/>
</dbReference>
<dbReference type="AlphaFoldDB" id="A0A8D2Q8V0"/>
<keyword evidence="2" id="KW-0540">Nuclease</keyword>
<dbReference type="GO" id="GO:0004530">
    <property type="term" value="F:deoxyribonuclease I activity"/>
    <property type="evidence" value="ECO:0007669"/>
    <property type="project" value="TreeGrafter"/>
</dbReference>
<name>A0A8D2Q8V0_VARKO</name>
<dbReference type="Ensembl" id="ENSVKKT00000027981.1">
    <property type="protein sequence ID" value="ENSVKKP00000027315.1"/>
    <property type="gene ID" value="ENSVKKG00000017784.1"/>
</dbReference>
<dbReference type="PANTHER" id="PTHR11371:SF11">
    <property type="entry name" value="DEOXYRIBONUCLEASE"/>
    <property type="match status" value="1"/>
</dbReference>
<dbReference type="OMA" id="KEHYQYP"/>
<evidence type="ECO:0000256" key="4">
    <source>
        <dbReference type="ARBA" id="ARBA00022801"/>
    </source>
</evidence>
<dbReference type="InterPro" id="IPR016202">
    <property type="entry name" value="DNase_I"/>
</dbReference>
<dbReference type="GO" id="GO:0003677">
    <property type="term" value="F:DNA binding"/>
    <property type="evidence" value="ECO:0007669"/>
    <property type="project" value="TreeGrafter"/>
</dbReference>
<evidence type="ECO:0000259" key="5">
    <source>
        <dbReference type="Pfam" id="PF03372"/>
    </source>
</evidence>
<organism evidence="6 7">
    <name type="scientific">Varanus komodoensis</name>
    <name type="common">Komodo dragon</name>
    <dbReference type="NCBI Taxonomy" id="61221"/>
    <lineage>
        <taxon>Eukaryota</taxon>
        <taxon>Metazoa</taxon>
        <taxon>Chordata</taxon>
        <taxon>Craniata</taxon>
        <taxon>Vertebrata</taxon>
        <taxon>Euteleostomi</taxon>
        <taxon>Lepidosauria</taxon>
        <taxon>Squamata</taxon>
        <taxon>Bifurcata</taxon>
        <taxon>Unidentata</taxon>
        <taxon>Episquamata</taxon>
        <taxon>Toxicofera</taxon>
        <taxon>Anguimorpha</taxon>
        <taxon>Paleoanguimorpha</taxon>
        <taxon>Varanoidea</taxon>
        <taxon>Varanidae</taxon>
        <taxon>Varanus</taxon>
    </lineage>
</organism>